<gene>
    <name evidence="2" type="ORF">C1SCF055_LOCUS23221</name>
</gene>
<evidence type="ECO:0000259" key="1">
    <source>
        <dbReference type="Pfam" id="PF04136"/>
    </source>
</evidence>
<evidence type="ECO:0000313" key="5">
    <source>
        <dbReference type="Proteomes" id="UP001152797"/>
    </source>
</evidence>
<dbReference type="GO" id="GO:0006891">
    <property type="term" value="P:intra-Golgi vesicle-mediated transport"/>
    <property type="evidence" value="ECO:0007669"/>
    <property type="project" value="TreeGrafter"/>
</dbReference>
<reference evidence="2" key="1">
    <citation type="submission" date="2022-10" db="EMBL/GenBank/DDBJ databases">
        <authorList>
            <person name="Chen Y."/>
            <person name="Dougan E. K."/>
            <person name="Chan C."/>
            <person name="Rhodes N."/>
            <person name="Thang M."/>
        </authorList>
    </citation>
    <scope>NUCLEOTIDE SEQUENCE</scope>
</reference>
<evidence type="ECO:0000313" key="4">
    <source>
        <dbReference type="EMBL" id="CAL4784089.1"/>
    </source>
</evidence>
<dbReference type="PANTHER" id="PTHR13302">
    <property type="entry name" value="CONSERVED OLIGOMERIC GOLGI COMPLEX COMPONENT 3"/>
    <property type="match status" value="1"/>
</dbReference>
<feature type="domain" description="Conserved oligomeric Golgi complex subunit 3 N-terminal" evidence="1">
    <location>
        <begin position="68"/>
        <end position="184"/>
    </location>
</feature>
<protein>
    <submittedName>
        <fullName evidence="4">Conserved oligomeric Golgi complex subunit 3 (Component of oligomeric Golgi complex 3)</fullName>
    </submittedName>
</protein>
<dbReference type="GO" id="GO:0007030">
    <property type="term" value="P:Golgi organization"/>
    <property type="evidence" value="ECO:0007669"/>
    <property type="project" value="TreeGrafter"/>
</dbReference>
<dbReference type="Proteomes" id="UP001152797">
    <property type="component" value="Unassembled WGS sequence"/>
</dbReference>
<sequence length="186" mass="20902">MATDLLLSERQVSLLDELTSSVNSGLQEVADAEKGSFEAFHKHWQSVRHRHLQQEASKRRGRWQWICQVQEICNSACEELDTVLGQLKELDRQRCEVLRKTTALHKECEQMVQDQERLAAEAEALAERLDYFDRVADVACMLDHQSANGLLATGTSTSSSGSDLATVLDQIDGSLSFLELHPDFCP</sequence>
<dbReference type="GO" id="GO:0017119">
    <property type="term" value="C:Golgi transport complex"/>
    <property type="evidence" value="ECO:0007669"/>
    <property type="project" value="TreeGrafter"/>
</dbReference>
<evidence type="ECO:0000313" key="3">
    <source>
        <dbReference type="EMBL" id="CAL1150152.1"/>
    </source>
</evidence>
<keyword evidence="5" id="KW-1185">Reference proteome</keyword>
<accession>A0A9P1CTD5</accession>
<dbReference type="EMBL" id="CAMXCT030002241">
    <property type="protein sequence ID" value="CAL4784089.1"/>
    <property type="molecule type" value="Genomic_DNA"/>
</dbReference>
<name>A0A9P1CTD5_9DINO</name>
<dbReference type="EMBL" id="CAMXCT020002241">
    <property type="protein sequence ID" value="CAL1150152.1"/>
    <property type="molecule type" value="Genomic_DNA"/>
</dbReference>
<comment type="caution">
    <text evidence="2">The sequence shown here is derived from an EMBL/GenBank/DDBJ whole genome shotgun (WGS) entry which is preliminary data.</text>
</comment>
<proteinExistence type="predicted"/>
<dbReference type="AlphaFoldDB" id="A0A9P1CTD5"/>
<dbReference type="OrthoDB" id="296793at2759"/>
<dbReference type="PANTHER" id="PTHR13302:SF8">
    <property type="entry name" value="CONSERVED OLIGOMERIC GOLGI COMPLEX SUBUNIT 3"/>
    <property type="match status" value="1"/>
</dbReference>
<dbReference type="Pfam" id="PF04136">
    <property type="entry name" value="COG3_N"/>
    <property type="match status" value="1"/>
</dbReference>
<dbReference type="EMBL" id="CAMXCT010002241">
    <property type="protein sequence ID" value="CAI3996777.1"/>
    <property type="molecule type" value="Genomic_DNA"/>
</dbReference>
<dbReference type="GO" id="GO:0006886">
    <property type="term" value="P:intracellular protein transport"/>
    <property type="evidence" value="ECO:0007669"/>
    <property type="project" value="InterPro"/>
</dbReference>
<dbReference type="GO" id="GO:0016020">
    <property type="term" value="C:membrane"/>
    <property type="evidence" value="ECO:0007669"/>
    <property type="project" value="InterPro"/>
</dbReference>
<dbReference type="InterPro" id="IPR007265">
    <property type="entry name" value="COG_su3"/>
</dbReference>
<reference evidence="3" key="2">
    <citation type="submission" date="2024-04" db="EMBL/GenBank/DDBJ databases">
        <authorList>
            <person name="Chen Y."/>
            <person name="Shah S."/>
            <person name="Dougan E. K."/>
            <person name="Thang M."/>
            <person name="Chan C."/>
        </authorList>
    </citation>
    <scope>NUCLEOTIDE SEQUENCE [LARGE SCALE GENOMIC DNA]</scope>
</reference>
<dbReference type="GO" id="GO:0005801">
    <property type="term" value="C:cis-Golgi network"/>
    <property type="evidence" value="ECO:0007669"/>
    <property type="project" value="InterPro"/>
</dbReference>
<feature type="non-terminal residue" evidence="2">
    <location>
        <position position="1"/>
    </location>
</feature>
<dbReference type="InterPro" id="IPR048320">
    <property type="entry name" value="COG3_N"/>
</dbReference>
<organism evidence="2">
    <name type="scientific">Cladocopium goreaui</name>
    <dbReference type="NCBI Taxonomy" id="2562237"/>
    <lineage>
        <taxon>Eukaryota</taxon>
        <taxon>Sar</taxon>
        <taxon>Alveolata</taxon>
        <taxon>Dinophyceae</taxon>
        <taxon>Suessiales</taxon>
        <taxon>Symbiodiniaceae</taxon>
        <taxon>Cladocopium</taxon>
    </lineage>
</organism>
<evidence type="ECO:0000313" key="2">
    <source>
        <dbReference type="EMBL" id="CAI3996777.1"/>
    </source>
</evidence>